<dbReference type="GO" id="GO:0003919">
    <property type="term" value="F:FMN adenylyltransferase activity"/>
    <property type="evidence" value="ECO:0007669"/>
    <property type="project" value="UniProtKB-UniRule"/>
</dbReference>
<keyword evidence="4 14" id="KW-0288">FMN</keyword>
<keyword evidence="7 14" id="KW-0547">Nucleotide-binding</keyword>
<evidence type="ECO:0000256" key="3">
    <source>
        <dbReference type="ARBA" id="ARBA00022630"/>
    </source>
</evidence>
<evidence type="ECO:0000256" key="10">
    <source>
        <dbReference type="ARBA" id="ARBA00022840"/>
    </source>
</evidence>
<accession>A0A6J4MSE5</accession>
<dbReference type="SMART" id="SM00904">
    <property type="entry name" value="Flavokinase"/>
    <property type="match status" value="1"/>
</dbReference>
<organism evidence="16">
    <name type="scientific">uncultured Leptolyngbya sp</name>
    <dbReference type="NCBI Taxonomy" id="332963"/>
    <lineage>
        <taxon>Bacteria</taxon>
        <taxon>Bacillati</taxon>
        <taxon>Cyanobacteriota</taxon>
        <taxon>Cyanophyceae</taxon>
        <taxon>Leptolyngbyales</taxon>
        <taxon>Leptolyngbyaceae</taxon>
        <taxon>Leptolyngbya group</taxon>
        <taxon>Leptolyngbya</taxon>
        <taxon>environmental samples</taxon>
    </lineage>
</organism>
<sequence length="320" mass="34941">MWVTSSPTTVLTPTAVALGNFDGVHQGHRQVIQPVLPATVTADQGAHPYATVVTFHPHPQEFFTGQPRLLLTPLTEKAAQLSTLGVKQLVLLPFDRVLASLNPEQFFEQVLVQQLKAVQVSIGSDFCFGQRRSGTAKDLQAIAARYGIAVTITSLKHLGDERVSSSAIRQALQEGNLPYANQLLGRPYRLMGKVTQGQQLGRTLGFPTANLQLPPDKFLPRLGSYAVRVHICDRDHAVDLSAVPSLPGVMNIGYRPTVNGKTQTIEVHLLDWAGDLYEQTLIVHLEAFLRSEQSFASLDALKAQIQADSDRARTLLSATP</sequence>
<dbReference type="InterPro" id="IPR015865">
    <property type="entry name" value="Riboflavin_kinase_bac/euk"/>
</dbReference>
<keyword evidence="10 14" id="KW-0067">ATP-binding</keyword>
<dbReference type="GO" id="GO:0008531">
    <property type="term" value="F:riboflavin kinase activity"/>
    <property type="evidence" value="ECO:0007669"/>
    <property type="project" value="UniProtKB-UniRule"/>
</dbReference>
<keyword evidence="5 14" id="KW-0808">Transferase</keyword>
<dbReference type="NCBIfam" id="NF004160">
    <property type="entry name" value="PRK05627.1-3"/>
    <property type="match status" value="1"/>
</dbReference>
<dbReference type="GO" id="GO:0005524">
    <property type="term" value="F:ATP binding"/>
    <property type="evidence" value="ECO:0007669"/>
    <property type="project" value="UniProtKB-UniRule"/>
</dbReference>
<evidence type="ECO:0000256" key="14">
    <source>
        <dbReference type="PIRNR" id="PIRNR004491"/>
    </source>
</evidence>
<keyword evidence="6 14" id="KW-0548">Nucleotidyltransferase</keyword>
<keyword evidence="8 14" id="KW-0418">Kinase</keyword>
<gene>
    <name evidence="16" type="ORF">AVDCRST_MAG94-3673</name>
</gene>
<dbReference type="UniPathway" id="UPA00277">
    <property type="reaction ID" value="UER00407"/>
</dbReference>
<dbReference type="SUPFAM" id="SSF52374">
    <property type="entry name" value="Nucleotidylyl transferase"/>
    <property type="match status" value="1"/>
</dbReference>
<evidence type="ECO:0000256" key="12">
    <source>
        <dbReference type="ARBA" id="ARBA00047880"/>
    </source>
</evidence>
<comment type="similarity">
    <text evidence="14">Belongs to the ribF family.</text>
</comment>
<evidence type="ECO:0000256" key="8">
    <source>
        <dbReference type="ARBA" id="ARBA00022777"/>
    </source>
</evidence>
<dbReference type="AlphaFoldDB" id="A0A6J4MSE5"/>
<comment type="pathway">
    <text evidence="1 14">Cofactor biosynthesis; FAD biosynthesis; FAD from FMN: step 1/1.</text>
</comment>
<dbReference type="Pfam" id="PF01687">
    <property type="entry name" value="Flavokinase"/>
    <property type="match status" value="1"/>
</dbReference>
<evidence type="ECO:0000256" key="4">
    <source>
        <dbReference type="ARBA" id="ARBA00022643"/>
    </source>
</evidence>
<evidence type="ECO:0000256" key="6">
    <source>
        <dbReference type="ARBA" id="ARBA00022695"/>
    </source>
</evidence>
<evidence type="ECO:0000256" key="1">
    <source>
        <dbReference type="ARBA" id="ARBA00004726"/>
    </source>
</evidence>
<dbReference type="InterPro" id="IPR015864">
    <property type="entry name" value="FAD_synthase"/>
</dbReference>
<dbReference type="EC" id="2.7.7.2" evidence="14"/>
<name>A0A6J4MSE5_9CYAN</name>
<evidence type="ECO:0000256" key="2">
    <source>
        <dbReference type="ARBA" id="ARBA00005201"/>
    </source>
</evidence>
<dbReference type="Pfam" id="PF06574">
    <property type="entry name" value="FAD_syn"/>
    <property type="match status" value="1"/>
</dbReference>
<dbReference type="InterPro" id="IPR023468">
    <property type="entry name" value="Riboflavin_kinase"/>
</dbReference>
<dbReference type="GO" id="GO:0009231">
    <property type="term" value="P:riboflavin biosynthetic process"/>
    <property type="evidence" value="ECO:0007669"/>
    <property type="project" value="InterPro"/>
</dbReference>
<evidence type="ECO:0000256" key="13">
    <source>
        <dbReference type="ARBA" id="ARBA00049494"/>
    </source>
</evidence>
<dbReference type="EC" id="2.7.1.26" evidence="14"/>
<dbReference type="InterPro" id="IPR002606">
    <property type="entry name" value="Riboflavin_kinase_bac"/>
</dbReference>
<dbReference type="InterPro" id="IPR014729">
    <property type="entry name" value="Rossmann-like_a/b/a_fold"/>
</dbReference>
<dbReference type="PIRSF" id="PIRSF004491">
    <property type="entry name" value="FAD_Synth"/>
    <property type="match status" value="1"/>
</dbReference>
<comment type="catalytic activity">
    <reaction evidence="13 14">
        <text>FMN + ATP + H(+) = FAD + diphosphate</text>
        <dbReference type="Rhea" id="RHEA:17237"/>
        <dbReference type="ChEBI" id="CHEBI:15378"/>
        <dbReference type="ChEBI" id="CHEBI:30616"/>
        <dbReference type="ChEBI" id="CHEBI:33019"/>
        <dbReference type="ChEBI" id="CHEBI:57692"/>
        <dbReference type="ChEBI" id="CHEBI:58210"/>
        <dbReference type="EC" id="2.7.7.2"/>
    </reaction>
</comment>
<dbReference type="PANTHER" id="PTHR22749">
    <property type="entry name" value="RIBOFLAVIN KINASE/FMN ADENYLYLTRANSFERASE"/>
    <property type="match status" value="1"/>
</dbReference>
<feature type="domain" description="Riboflavin kinase" evidence="15">
    <location>
        <begin position="183"/>
        <end position="317"/>
    </location>
</feature>
<dbReference type="CDD" id="cd02064">
    <property type="entry name" value="FAD_synthetase_N"/>
    <property type="match status" value="1"/>
</dbReference>
<proteinExistence type="inferred from homology"/>
<dbReference type="Gene3D" id="3.40.50.620">
    <property type="entry name" value="HUPs"/>
    <property type="match status" value="1"/>
</dbReference>
<keyword evidence="9 14" id="KW-0274">FAD</keyword>
<evidence type="ECO:0000259" key="15">
    <source>
        <dbReference type="SMART" id="SM00904"/>
    </source>
</evidence>
<evidence type="ECO:0000256" key="5">
    <source>
        <dbReference type="ARBA" id="ARBA00022679"/>
    </source>
</evidence>
<evidence type="ECO:0000313" key="16">
    <source>
        <dbReference type="EMBL" id="CAA9365382.1"/>
    </source>
</evidence>
<dbReference type="InterPro" id="IPR023465">
    <property type="entry name" value="Riboflavin_kinase_dom_sf"/>
</dbReference>
<dbReference type="GO" id="GO:0006747">
    <property type="term" value="P:FAD biosynthetic process"/>
    <property type="evidence" value="ECO:0007669"/>
    <property type="project" value="UniProtKB-UniRule"/>
</dbReference>
<dbReference type="UniPathway" id="UPA00276">
    <property type="reaction ID" value="UER00406"/>
</dbReference>
<protein>
    <recommendedName>
        <fullName evidence="14">Riboflavin biosynthesis protein</fullName>
    </recommendedName>
    <domain>
        <recommendedName>
            <fullName evidence="14">Riboflavin kinase</fullName>
            <ecNumber evidence="14">2.7.1.26</ecNumber>
        </recommendedName>
        <alternativeName>
            <fullName evidence="14">Flavokinase</fullName>
        </alternativeName>
    </domain>
    <domain>
        <recommendedName>
            <fullName evidence="14">FMN adenylyltransferase</fullName>
            <ecNumber evidence="14">2.7.7.2</ecNumber>
        </recommendedName>
        <alternativeName>
            <fullName evidence="14">FAD pyrophosphorylase</fullName>
        </alternativeName>
        <alternativeName>
            <fullName evidence="14">FAD synthase</fullName>
        </alternativeName>
    </domain>
</protein>
<evidence type="ECO:0000256" key="11">
    <source>
        <dbReference type="ARBA" id="ARBA00023268"/>
    </source>
</evidence>
<dbReference type="Gene3D" id="2.40.30.30">
    <property type="entry name" value="Riboflavin kinase-like"/>
    <property type="match status" value="1"/>
</dbReference>
<evidence type="ECO:0000256" key="9">
    <source>
        <dbReference type="ARBA" id="ARBA00022827"/>
    </source>
</evidence>
<dbReference type="PANTHER" id="PTHR22749:SF6">
    <property type="entry name" value="RIBOFLAVIN KINASE"/>
    <property type="match status" value="1"/>
</dbReference>
<dbReference type="NCBIfam" id="TIGR00083">
    <property type="entry name" value="ribF"/>
    <property type="match status" value="1"/>
</dbReference>
<keyword evidence="3 14" id="KW-0285">Flavoprotein</keyword>
<dbReference type="SUPFAM" id="SSF82114">
    <property type="entry name" value="Riboflavin kinase-like"/>
    <property type="match status" value="1"/>
</dbReference>
<dbReference type="EMBL" id="CADCTY010001276">
    <property type="protein sequence ID" value="CAA9365382.1"/>
    <property type="molecule type" value="Genomic_DNA"/>
</dbReference>
<reference evidence="16" key="1">
    <citation type="submission" date="2020-02" db="EMBL/GenBank/DDBJ databases">
        <authorList>
            <person name="Meier V. D."/>
        </authorList>
    </citation>
    <scope>NUCLEOTIDE SEQUENCE</scope>
    <source>
        <strain evidence="16">AVDCRST_MAG94</strain>
    </source>
</reference>
<dbReference type="GO" id="GO:0009398">
    <property type="term" value="P:FMN biosynthetic process"/>
    <property type="evidence" value="ECO:0007669"/>
    <property type="project" value="UniProtKB-UniRule"/>
</dbReference>
<comment type="pathway">
    <text evidence="2 14">Cofactor biosynthesis; FMN biosynthesis; FMN from riboflavin (ATP route): step 1/1.</text>
</comment>
<dbReference type="FunFam" id="3.40.50.620:FF:000021">
    <property type="entry name" value="Riboflavin biosynthesis protein"/>
    <property type="match status" value="1"/>
</dbReference>
<keyword evidence="11" id="KW-0511">Multifunctional enzyme</keyword>
<comment type="catalytic activity">
    <reaction evidence="12 14">
        <text>riboflavin + ATP = FMN + ADP + H(+)</text>
        <dbReference type="Rhea" id="RHEA:14357"/>
        <dbReference type="ChEBI" id="CHEBI:15378"/>
        <dbReference type="ChEBI" id="CHEBI:30616"/>
        <dbReference type="ChEBI" id="CHEBI:57986"/>
        <dbReference type="ChEBI" id="CHEBI:58210"/>
        <dbReference type="ChEBI" id="CHEBI:456216"/>
        <dbReference type="EC" id="2.7.1.26"/>
    </reaction>
</comment>
<evidence type="ECO:0000256" key="7">
    <source>
        <dbReference type="ARBA" id="ARBA00022741"/>
    </source>
</evidence>